<evidence type="ECO:0000313" key="3">
    <source>
        <dbReference type="Proteomes" id="UP000195868"/>
    </source>
</evidence>
<comment type="caution">
    <text evidence="2">The sequence shown here is derived from an EMBL/GenBank/DDBJ whole genome shotgun (WGS) entry which is preliminary data.</text>
</comment>
<dbReference type="EMBL" id="NFHN01000005">
    <property type="protein sequence ID" value="OUN49682.1"/>
    <property type="molecule type" value="Genomic_DNA"/>
</dbReference>
<dbReference type="AlphaFoldDB" id="A0A1Y3ULJ4"/>
<keyword evidence="1" id="KW-0812">Transmembrane</keyword>
<reference evidence="3" key="1">
    <citation type="submission" date="2017-04" db="EMBL/GenBank/DDBJ databases">
        <title>Function of individual gut microbiota members based on whole genome sequencing of pure cultures obtained from chicken caecum.</title>
        <authorList>
            <person name="Medvecky M."/>
            <person name="Cejkova D."/>
            <person name="Polansky O."/>
            <person name="Karasova D."/>
            <person name="Kubasova T."/>
            <person name="Cizek A."/>
            <person name="Rychlik I."/>
        </authorList>
    </citation>
    <scope>NUCLEOTIDE SEQUENCE [LARGE SCALE GENOMIC DNA]</scope>
    <source>
        <strain evidence="3">An71</strain>
    </source>
</reference>
<keyword evidence="1" id="KW-1133">Transmembrane helix</keyword>
<organism evidence="2 3">
    <name type="scientific">Limosilactobacillus reuteri</name>
    <name type="common">Lactobacillus reuteri</name>
    <dbReference type="NCBI Taxonomy" id="1598"/>
    <lineage>
        <taxon>Bacteria</taxon>
        <taxon>Bacillati</taxon>
        <taxon>Bacillota</taxon>
        <taxon>Bacilli</taxon>
        <taxon>Lactobacillales</taxon>
        <taxon>Lactobacillaceae</taxon>
        <taxon>Limosilactobacillus</taxon>
    </lineage>
</organism>
<dbReference type="RefSeq" id="WP_085678107.1">
    <property type="nucleotide sequence ID" value="NZ_QOWD01000109.1"/>
</dbReference>
<name>A0A1Y3ULJ4_LIMRT</name>
<gene>
    <name evidence="2" type="ORF">B5G22_01930</name>
</gene>
<accession>A0A1Y3ULJ4</accession>
<dbReference type="Proteomes" id="UP000195868">
    <property type="component" value="Unassembled WGS sequence"/>
</dbReference>
<feature type="transmembrane region" description="Helical" evidence="1">
    <location>
        <begin position="62"/>
        <end position="80"/>
    </location>
</feature>
<sequence>MACTGACLLIAEQNEIITPVFKNKLSTFNKHSSTIADIFDRCNDNSLVMDTIKQTLVKSRKLNHYSVVIVTSNILVYFMANMGISRGDRCLDNTPDGTL</sequence>
<protein>
    <submittedName>
        <fullName evidence="2">Uncharacterized protein</fullName>
    </submittedName>
</protein>
<evidence type="ECO:0000313" key="2">
    <source>
        <dbReference type="EMBL" id="OUN49682.1"/>
    </source>
</evidence>
<evidence type="ECO:0000256" key="1">
    <source>
        <dbReference type="SAM" id="Phobius"/>
    </source>
</evidence>
<keyword evidence="1" id="KW-0472">Membrane</keyword>
<proteinExistence type="predicted"/>